<evidence type="ECO:0000259" key="15">
    <source>
        <dbReference type="Pfam" id="PF00391"/>
    </source>
</evidence>
<gene>
    <name evidence="17" type="ORF">CVU76_02825</name>
</gene>
<keyword evidence="7" id="KW-0808">Transferase</keyword>
<dbReference type="InterPro" id="IPR013815">
    <property type="entry name" value="ATP_grasp_subdomain_1"/>
</dbReference>
<dbReference type="SUPFAM" id="SSF56059">
    <property type="entry name" value="Glutathione synthetase ATP-binding domain-like"/>
    <property type="match status" value="1"/>
</dbReference>
<evidence type="ECO:0000256" key="2">
    <source>
        <dbReference type="ARBA" id="ARBA00002988"/>
    </source>
</evidence>
<evidence type="ECO:0000256" key="6">
    <source>
        <dbReference type="ARBA" id="ARBA00021623"/>
    </source>
</evidence>
<dbReference type="Proteomes" id="UP000233417">
    <property type="component" value="Unassembled WGS sequence"/>
</dbReference>
<keyword evidence="9" id="KW-0547">Nucleotide-binding</keyword>
<keyword evidence="12" id="KW-0460">Magnesium</keyword>
<dbReference type="GO" id="GO:0008986">
    <property type="term" value="F:pyruvate, water dikinase activity"/>
    <property type="evidence" value="ECO:0007669"/>
    <property type="project" value="UniProtKB-EC"/>
</dbReference>
<dbReference type="Gene3D" id="3.30.1490.20">
    <property type="entry name" value="ATP-grasp fold, A domain"/>
    <property type="match status" value="1"/>
</dbReference>
<keyword evidence="8" id="KW-0479">Metal-binding</keyword>
<dbReference type="GO" id="GO:0006094">
    <property type="term" value="P:gluconeogenesis"/>
    <property type="evidence" value="ECO:0007669"/>
    <property type="project" value="UniProtKB-UniPathway"/>
</dbReference>
<evidence type="ECO:0000259" key="16">
    <source>
        <dbReference type="Pfam" id="PF01326"/>
    </source>
</evidence>
<evidence type="ECO:0000313" key="18">
    <source>
        <dbReference type="Proteomes" id="UP000233417"/>
    </source>
</evidence>
<dbReference type="UniPathway" id="UPA00138"/>
<sequence length="861" mass="95832">MSSTASKINRSIYYWEDFQFKNLKESSVGRKGLSLFQLKDMDVPIPEYFVVSSSVFDKFVSLALLRDSEKLLEGGRNPEESEIVASFSKTDFEEGFLEELVTAYTRLSGFTDAWVSVRSSVVFPSAPEVSFSGVFSTELNVRGVRNLIDSIKRIYASLFTDDVVAYAASKGINLSDVRLAIVVQRMVQAEVSGVAFTVDPITQDPSKLSIEAVFGLGETISLGELTPDTYLLNKKDLNILEKRIAPQEWMKVRMMSATNGKPAVQKIRISNNWSHRQKVEDKYLKEISKIALIVENKVRLAQNIEWVLAGGKIWILQSKDLYEKSYEPAVVIDNRDFDTLAEVLKWTIDKYSGIGMLESKAVEHARKIVQGNKHTPSLTEKLINIAKNQVASKPKVENVTMAEKKEDLLVSGIGASFGQAVGKVILLENDKDIAISKNDILVIKKYASEMEALIVHCGGVIMDTGGVTSDTAILCREFDIPAIVGTENASSILKNGDIVRIDGNSGSVYKERSEEVKEQVESKESTLQHPVVEAYKEEDLAGIDLLRSVQAEPVKVEEASGLKIPKDMSLAPSATKVFVNPTGKVNEMVDYVGNSHGLVYVDLDRILLSVGRHTLAFVEDKKFVEYSKDISEKICEIVDLAQGNQVILSIGSSTIGEFRALTRGKEFEAHDIDNSVHGLPHYMANKELLKRVLMIVRRVRNVYKKRNVHIAMHSPMNGSFMKDFKKSLSASGLRRTSTFGIYAIIDNPTEVILADEIFESKIDGVVLNMPRIVRVMQGFGMDEVDAKYNLGINSSFKIVDALKDITRNTSRQVIVIAENNRDLIKYCVQAGVYGISVNYQDIKESRKLVSDEEAKLILGKK</sequence>
<comment type="catalytic activity">
    <reaction evidence="14">
        <text>pyruvate + ATP + H2O = phosphoenolpyruvate + AMP + phosphate + 2 H(+)</text>
        <dbReference type="Rhea" id="RHEA:11364"/>
        <dbReference type="ChEBI" id="CHEBI:15361"/>
        <dbReference type="ChEBI" id="CHEBI:15377"/>
        <dbReference type="ChEBI" id="CHEBI:15378"/>
        <dbReference type="ChEBI" id="CHEBI:30616"/>
        <dbReference type="ChEBI" id="CHEBI:43474"/>
        <dbReference type="ChEBI" id="CHEBI:58702"/>
        <dbReference type="ChEBI" id="CHEBI:456215"/>
        <dbReference type="EC" id="2.7.9.2"/>
    </reaction>
</comment>
<dbReference type="InterPro" id="IPR006319">
    <property type="entry name" value="PEP_synth"/>
</dbReference>
<comment type="caution">
    <text evidence="17">The sequence shown here is derived from an EMBL/GenBank/DDBJ whole genome shotgun (WGS) entry which is preliminary data.</text>
</comment>
<feature type="domain" description="PEP-utilising enzyme mobile" evidence="15">
    <location>
        <begin position="436"/>
        <end position="506"/>
    </location>
</feature>
<dbReference type="EC" id="2.7.9.2" evidence="5"/>
<evidence type="ECO:0000256" key="8">
    <source>
        <dbReference type="ARBA" id="ARBA00022723"/>
    </source>
</evidence>
<evidence type="ECO:0000256" key="1">
    <source>
        <dbReference type="ARBA" id="ARBA00001946"/>
    </source>
</evidence>
<dbReference type="Pfam" id="PF00391">
    <property type="entry name" value="PEP-utilizers"/>
    <property type="match status" value="1"/>
</dbReference>
<evidence type="ECO:0000256" key="10">
    <source>
        <dbReference type="ARBA" id="ARBA00022777"/>
    </source>
</evidence>
<dbReference type="PANTHER" id="PTHR43030">
    <property type="entry name" value="PHOSPHOENOLPYRUVATE SYNTHASE"/>
    <property type="match status" value="1"/>
</dbReference>
<dbReference type="Gene3D" id="3.20.20.60">
    <property type="entry name" value="Phosphoenolpyruvate-binding domains"/>
    <property type="match status" value="1"/>
</dbReference>
<proteinExistence type="inferred from homology"/>
<evidence type="ECO:0000256" key="4">
    <source>
        <dbReference type="ARBA" id="ARBA00007837"/>
    </source>
</evidence>
<dbReference type="InterPro" id="IPR008279">
    <property type="entry name" value="PEP-util_enz_mobile_dom"/>
</dbReference>
<evidence type="ECO:0000256" key="3">
    <source>
        <dbReference type="ARBA" id="ARBA00004742"/>
    </source>
</evidence>
<dbReference type="Pfam" id="PF01326">
    <property type="entry name" value="PPDK_N"/>
    <property type="match status" value="1"/>
</dbReference>
<evidence type="ECO:0000256" key="13">
    <source>
        <dbReference type="ARBA" id="ARBA00033470"/>
    </source>
</evidence>
<evidence type="ECO:0000256" key="9">
    <source>
        <dbReference type="ARBA" id="ARBA00022741"/>
    </source>
</evidence>
<evidence type="ECO:0000256" key="12">
    <source>
        <dbReference type="ARBA" id="ARBA00022842"/>
    </source>
</evidence>
<evidence type="ECO:0000256" key="11">
    <source>
        <dbReference type="ARBA" id="ARBA00022840"/>
    </source>
</evidence>
<reference evidence="17 18" key="1">
    <citation type="journal article" date="2017" name="ISME J.">
        <title>Potential for microbial H2 and metal transformations associated with novel bacteria and archaea in deep terrestrial subsurface sediments.</title>
        <authorList>
            <person name="Hernsdorf A.W."/>
            <person name="Amano Y."/>
            <person name="Miyakawa K."/>
            <person name="Ise K."/>
            <person name="Suzuki Y."/>
            <person name="Anantharaman K."/>
            <person name="Probst A."/>
            <person name="Burstein D."/>
            <person name="Thomas B.C."/>
            <person name="Banfield J.F."/>
        </authorList>
    </citation>
    <scope>NUCLEOTIDE SEQUENCE [LARGE SCALE GENOMIC DNA]</scope>
    <source>
        <strain evidence="17">HGW-Dojkabacteria-1</strain>
    </source>
</reference>
<dbReference type="PANTHER" id="PTHR43030:SF1">
    <property type="entry name" value="PHOSPHOENOLPYRUVATE SYNTHASE"/>
    <property type="match status" value="1"/>
</dbReference>
<comment type="cofactor">
    <cofactor evidence="1">
        <name>Mg(2+)</name>
        <dbReference type="ChEBI" id="CHEBI:18420"/>
    </cofactor>
</comment>
<dbReference type="GO" id="GO:0046872">
    <property type="term" value="F:metal ion binding"/>
    <property type="evidence" value="ECO:0007669"/>
    <property type="project" value="UniProtKB-KW"/>
</dbReference>
<feature type="domain" description="Pyruvate phosphate dikinase AMP/ATP-binding" evidence="16">
    <location>
        <begin position="26"/>
        <end position="325"/>
    </location>
</feature>
<dbReference type="AlphaFoldDB" id="A0A2N2F3Z3"/>
<comment type="pathway">
    <text evidence="3">Carbohydrate biosynthesis; gluconeogenesis.</text>
</comment>
<name>A0A2N2F3Z3_9BACT</name>
<evidence type="ECO:0000313" key="17">
    <source>
        <dbReference type="EMBL" id="PKN02934.1"/>
    </source>
</evidence>
<comment type="similarity">
    <text evidence="4">Belongs to the PEP-utilizing enzyme family.</text>
</comment>
<dbReference type="SUPFAM" id="SSF52009">
    <property type="entry name" value="Phosphohistidine domain"/>
    <property type="match status" value="1"/>
</dbReference>
<comment type="function">
    <text evidence="2">Catalyzes the phosphorylation of pyruvate to phosphoenolpyruvate.</text>
</comment>
<evidence type="ECO:0000256" key="5">
    <source>
        <dbReference type="ARBA" id="ARBA00011996"/>
    </source>
</evidence>
<dbReference type="EMBL" id="PHAO01000001">
    <property type="protein sequence ID" value="PKN02934.1"/>
    <property type="molecule type" value="Genomic_DNA"/>
</dbReference>
<dbReference type="InterPro" id="IPR040442">
    <property type="entry name" value="Pyrv_kinase-like_dom_sf"/>
</dbReference>
<evidence type="ECO:0000256" key="7">
    <source>
        <dbReference type="ARBA" id="ARBA00022679"/>
    </source>
</evidence>
<dbReference type="GO" id="GO:0005524">
    <property type="term" value="F:ATP binding"/>
    <property type="evidence" value="ECO:0007669"/>
    <property type="project" value="UniProtKB-KW"/>
</dbReference>
<keyword evidence="11" id="KW-0067">ATP-binding</keyword>
<dbReference type="InterPro" id="IPR002192">
    <property type="entry name" value="PPDK_AMP/ATP-bd"/>
</dbReference>
<organism evidence="17 18">
    <name type="scientific">Candidatus Dojkabacteria bacterium HGW-Dojkabacteria-1</name>
    <dbReference type="NCBI Taxonomy" id="2013761"/>
    <lineage>
        <taxon>Bacteria</taxon>
        <taxon>Candidatus Dojkabacteria</taxon>
    </lineage>
</organism>
<dbReference type="Gene3D" id="3.50.30.10">
    <property type="entry name" value="Phosphohistidine domain"/>
    <property type="match status" value="1"/>
</dbReference>
<dbReference type="Gene3D" id="3.30.470.20">
    <property type="entry name" value="ATP-grasp fold, B domain"/>
    <property type="match status" value="1"/>
</dbReference>
<accession>A0A2N2F3Z3</accession>
<protein>
    <recommendedName>
        <fullName evidence="6">Phosphoenolpyruvate synthase</fullName>
        <ecNumber evidence="5">2.7.9.2</ecNumber>
    </recommendedName>
    <alternativeName>
        <fullName evidence="13">Pyruvate, water dikinase</fullName>
    </alternativeName>
</protein>
<keyword evidence="10" id="KW-0418">Kinase</keyword>
<evidence type="ECO:0000256" key="14">
    <source>
        <dbReference type="ARBA" id="ARBA00047700"/>
    </source>
</evidence>
<dbReference type="InterPro" id="IPR036637">
    <property type="entry name" value="Phosphohistidine_dom_sf"/>
</dbReference>